<dbReference type="AlphaFoldDB" id="A0A6A5UXT3"/>
<evidence type="ECO:0000313" key="2">
    <source>
        <dbReference type="Proteomes" id="UP000800036"/>
    </source>
</evidence>
<gene>
    <name evidence="1" type="ORF">BU23DRAFT_583716</name>
</gene>
<accession>A0A6A5UXT3</accession>
<proteinExistence type="predicted"/>
<dbReference type="EMBL" id="ML976729">
    <property type="protein sequence ID" value="KAF1967686.1"/>
    <property type="molecule type" value="Genomic_DNA"/>
</dbReference>
<dbReference type="OrthoDB" id="3774546at2759"/>
<keyword evidence="2" id="KW-1185">Reference proteome</keyword>
<dbReference type="Proteomes" id="UP000800036">
    <property type="component" value="Unassembled WGS sequence"/>
</dbReference>
<reference evidence="1" key="1">
    <citation type="journal article" date="2020" name="Stud. Mycol.">
        <title>101 Dothideomycetes genomes: a test case for predicting lifestyles and emergence of pathogens.</title>
        <authorList>
            <person name="Haridas S."/>
            <person name="Albert R."/>
            <person name="Binder M."/>
            <person name="Bloem J."/>
            <person name="Labutti K."/>
            <person name="Salamov A."/>
            <person name="Andreopoulos B."/>
            <person name="Baker S."/>
            <person name="Barry K."/>
            <person name="Bills G."/>
            <person name="Bluhm B."/>
            <person name="Cannon C."/>
            <person name="Castanera R."/>
            <person name="Culley D."/>
            <person name="Daum C."/>
            <person name="Ezra D."/>
            <person name="Gonzalez J."/>
            <person name="Henrissat B."/>
            <person name="Kuo A."/>
            <person name="Liang C."/>
            <person name="Lipzen A."/>
            <person name="Lutzoni F."/>
            <person name="Magnuson J."/>
            <person name="Mondo S."/>
            <person name="Nolan M."/>
            <person name="Ohm R."/>
            <person name="Pangilinan J."/>
            <person name="Park H.-J."/>
            <person name="Ramirez L."/>
            <person name="Alfaro M."/>
            <person name="Sun H."/>
            <person name="Tritt A."/>
            <person name="Yoshinaga Y."/>
            <person name="Zwiers L.-H."/>
            <person name="Turgeon B."/>
            <person name="Goodwin S."/>
            <person name="Spatafora J."/>
            <person name="Crous P."/>
            <person name="Grigoriev I."/>
        </authorList>
    </citation>
    <scope>NUCLEOTIDE SEQUENCE</scope>
    <source>
        <strain evidence="1">CBS 107.79</strain>
    </source>
</reference>
<organism evidence="1 2">
    <name type="scientific">Bimuria novae-zelandiae CBS 107.79</name>
    <dbReference type="NCBI Taxonomy" id="1447943"/>
    <lineage>
        <taxon>Eukaryota</taxon>
        <taxon>Fungi</taxon>
        <taxon>Dikarya</taxon>
        <taxon>Ascomycota</taxon>
        <taxon>Pezizomycotina</taxon>
        <taxon>Dothideomycetes</taxon>
        <taxon>Pleosporomycetidae</taxon>
        <taxon>Pleosporales</taxon>
        <taxon>Massarineae</taxon>
        <taxon>Didymosphaeriaceae</taxon>
        <taxon>Bimuria</taxon>
    </lineage>
</organism>
<evidence type="ECO:0000313" key="1">
    <source>
        <dbReference type="EMBL" id="KAF1967686.1"/>
    </source>
</evidence>
<name>A0A6A5UXT3_9PLEO</name>
<protein>
    <submittedName>
        <fullName evidence="1">Uncharacterized protein</fullName>
    </submittedName>
</protein>
<sequence>MLVNKSTDSDNTFIICGNIIHYSLTKCKRVTRSLLASKIYGMIIIKRLSLPAVPLVICTDSYSLYECLVKLTTTKEKRLIINIIALR</sequence>